<dbReference type="KEGG" id="aell:AELL_0311"/>
<dbReference type="Gene3D" id="3.30.565.10">
    <property type="entry name" value="Histidine kinase-like ATPase, C-terminal domain"/>
    <property type="match status" value="1"/>
</dbReference>
<dbReference type="SMART" id="SM00388">
    <property type="entry name" value="HisKA"/>
    <property type="match status" value="1"/>
</dbReference>
<keyword evidence="10" id="KW-0812">Transmembrane</keyword>
<dbReference type="PROSITE" id="PS50109">
    <property type="entry name" value="HIS_KIN"/>
    <property type="match status" value="1"/>
</dbReference>
<keyword evidence="3" id="KW-0597">Phosphoprotein</keyword>
<feature type="domain" description="Histidine kinase" evidence="11">
    <location>
        <begin position="567"/>
        <end position="789"/>
    </location>
</feature>
<dbReference type="InterPro" id="IPR036097">
    <property type="entry name" value="HisK_dim/P_sf"/>
</dbReference>
<dbReference type="Pfam" id="PF02518">
    <property type="entry name" value="HATPase_c"/>
    <property type="match status" value="1"/>
</dbReference>
<dbReference type="SUPFAM" id="SSF47384">
    <property type="entry name" value="Homodimeric domain of signal transducing histidine kinase"/>
    <property type="match status" value="1"/>
</dbReference>
<dbReference type="InterPro" id="IPR005467">
    <property type="entry name" value="His_kinase_dom"/>
</dbReference>
<accession>A0A347U575</accession>
<gene>
    <name evidence="12" type="ORF">AELL_0311</name>
    <name evidence="13" type="ORF">CP962_01830</name>
</gene>
<dbReference type="Proteomes" id="UP000262582">
    <property type="component" value="Chromosome"/>
</dbReference>
<dbReference type="SUPFAM" id="SSF53850">
    <property type="entry name" value="Periplasmic binding protein-like II"/>
    <property type="match status" value="2"/>
</dbReference>
<evidence type="ECO:0000313" key="13">
    <source>
        <dbReference type="EMBL" id="RXI32365.1"/>
    </source>
</evidence>
<dbReference type="SMART" id="SM00062">
    <property type="entry name" value="PBPb"/>
    <property type="match status" value="2"/>
</dbReference>
<dbReference type="PANTHER" id="PTHR43065">
    <property type="entry name" value="SENSOR HISTIDINE KINASE"/>
    <property type="match status" value="1"/>
</dbReference>
<evidence type="ECO:0000259" key="11">
    <source>
        <dbReference type="PROSITE" id="PS50109"/>
    </source>
</evidence>
<dbReference type="InterPro" id="IPR001638">
    <property type="entry name" value="Solute-binding_3/MltF_N"/>
</dbReference>
<dbReference type="InterPro" id="IPR003594">
    <property type="entry name" value="HATPase_dom"/>
</dbReference>
<dbReference type="SMART" id="SM00387">
    <property type="entry name" value="HATPase_c"/>
    <property type="match status" value="1"/>
</dbReference>
<dbReference type="PRINTS" id="PR00344">
    <property type="entry name" value="BCTRLSENSOR"/>
</dbReference>
<evidence type="ECO:0000256" key="4">
    <source>
        <dbReference type="ARBA" id="ARBA00022679"/>
    </source>
</evidence>
<evidence type="ECO:0000256" key="6">
    <source>
        <dbReference type="ARBA" id="ARBA00022777"/>
    </source>
</evidence>
<dbReference type="Proteomes" id="UP000290588">
    <property type="component" value="Unassembled WGS sequence"/>
</dbReference>
<evidence type="ECO:0000256" key="5">
    <source>
        <dbReference type="ARBA" id="ARBA00022741"/>
    </source>
</evidence>
<keyword evidence="8" id="KW-0902">Two-component regulatory system</keyword>
<dbReference type="Gene3D" id="3.40.190.10">
    <property type="entry name" value="Periplasmic binding protein-like II"/>
    <property type="match status" value="4"/>
</dbReference>
<dbReference type="Gene3D" id="1.10.287.130">
    <property type="match status" value="1"/>
</dbReference>
<dbReference type="InterPro" id="IPR004358">
    <property type="entry name" value="Sig_transdc_His_kin-like_C"/>
</dbReference>
<dbReference type="SUPFAM" id="SSF55874">
    <property type="entry name" value="ATPase domain of HSP90 chaperone/DNA topoisomerase II/histidine kinase"/>
    <property type="match status" value="1"/>
</dbReference>
<feature type="coiled-coil region" evidence="9">
    <location>
        <begin position="513"/>
        <end position="544"/>
    </location>
</feature>
<dbReference type="Pfam" id="PF00512">
    <property type="entry name" value="HisKA"/>
    <property type="match status" value="1"/>
</dbReference>
<dbReference type="EC" id="2.7.13.3" evidence="2"/>
<evidence type="ECO:0000256" key="2">
    <source>
        <dbReference type="ARBA" id="ARBA00012438"/>
    </source>
</evidence>
<dbReference type="CDD" id="cd00082">
    <property type="entry name" value="HisKA"/>
    <property type="match status" value="1"/>
</dbReference>
<comment type="catalytic activity">
    <reaction evidence="1">
        <text>ATP + protein L-histidine = ADP + protein N-phospho-L-histidine.</text>
        <dbReference type="EC" id="2.7.13.3"/>
    </reaction>
</comment>
<dbReference type="GO" id="GO:0005524">
    <property type="term" value="F:ATP binding"/>
    <property type="evidence" value="ECO:0007669"/>
    <property type="project" value="UniProtKB-KW"/>
</dbReference>
<proteinExistence type="predicted"/>
<keyword evidence="4" id="KW-0808">Transferase</keyword>
<reference evidence="12 14" key="2">
    <citation type="submission" date="2018-08" db="EMBL/GenBank/DDBJ databases">
        <title>Complete genome of the Arcobacter ellisii type strain LMG 26155.</title>
        <authorList>
            <person name="Miller W.G."/>
            <person name="Yee E."/>
            <person name="Bono J.L."/>
        </authorList>
    </citation>
    <scope>NUCLEOTIDE SEQUENCE [LARGE SCALE GENOMIC DNA]</scope>
    <source>
        <strain evidence="12 14">LMG 26155</strain>
    </source>
</reference>
<evidence type="ECO:0000256" key="1">
    <source>
        <dbReference type="ARBA" id="ARBA00000085"/>
    </source>
</evidence>
<feature type="transmembrane region" description="Helical" evidence="10">
    <location>
        <begin position="487"/>
        <end position="504"/>
    </location>
</feature>
<organism evidence="13 15">
    <name type="scientific">Arcobacter ellisii</name>
    <dbReference type="NCBI Taxonomy" id="913109"/>
    <lineage>
        <taxon>Bacteria</taxon>
        <taxon>Pseudomonadati</taxon>
        <taxon>Campylobacterota</taxon>
        <taxon>Epsilonproteobacteria</taxon>
        <taxon>Campylobacterales</taxon>
        <taxon>Arcobacteraceae</taxon>
        <taxon>Arcobacter</taxon>
    </lineage>
</organism>
<keyword evidence="9" id="KW-0175">Coiled coil</keyword>
<sequence>MKILFIIILLTFNIFAKEIDFKISYDPDYAPFSYKQDGKEAGLFVDIWKLWAKHNNYNIEFVDGILWDDAINLVKEEKVDFFLGTNPFKDWMIPSNFFYEIKSTFFTLSKNEIILEMKNDLTIGLIGSNYKNIILEHFPNATIKTYDEYITSIEALKNGEIDLIYDDKIAIEYFCVQNNLFHMIKPLDNFITKMKSHAIAKTKEKAEIFNQGFLKIPANELLNLERKWILNENEQYYKNFKQQIDLTSKELDFIKNNKISVSISNSWEPFTFKSKNNEALGISSEYWKLIASKLDLKTQNEFFETFNQQLSSIKEKKSDLIYSAGETPQRKEYAIFSKEYVNFPISIVTKKDENFIENISLIKNKKLAIGNNFTAHNILKNAYPDMNFILVNSIKEGLDLVSKGKAYAFIDIQPVLLYNISKYNFDNLKVTGNTGLTFSLKFMIRDDYAILESILNKAISSVSLNELNAIITKWNNVQFQTSFNYDIFWKMAIAIFIISIAFIYRNLTLKNINSTLQMKVDEKTKQLNEMNKNLEILVAKKTKELIQKENILNHQSKMAAMGEMIENIAHQWRQPLSVISTVATGAKLKKDLNILSDEEFYETVDIIKNSTLHLSNTIDDFRNFFSNDKELTSFDINVPIDKVIYLVSSKLKNRNISIIKNHQEIYVLGLENEFIQVILNIINNSIDAFETNNNLDKFIFINMYKENNTAILTIKDNAGGIKNENLDRIFEPYFTTKHKSQGTGIGLYMSLEIINKHMNGKLSASNKEYIYNNKKYTGAEFKIELNLDK</sequence>
<evidence type="ECO:0000256" key="10">
    <source>
        <dbReference type="SAM" id="Phobius"/>
    </source>
</evidence>
<protein>
    <recommendedName>
        <fullName evidence="2">histidine kinase</fullName>
        <ecNumber evidence="2">2.7.13.3</ecNumber>
    </recommendedName>
</protein>
<dbReference type="OrthoDB" id="5341226at2"/>
<reference evidence="13 15" key="1">
    <citation type="submission" date="2017-09" db="EMBL/GenBank/DDBJ databases">
        <title>Genomics of the genus Arcobacter.</title>
        <authorList>
            <person name="Perez-Cataluna A."/>
            <person name="Figueras M.J."/>
            <person name="Salas-Masso N."/>
        </authorList>
    </citation>
    <scope>NUCLEOTIDE SEQUENCE [LARGE SCALE GENOMIC DNA]</scope>
    <source>
        <strain evidence="13 15">CECT 7837</strain>
    </source>
</reference>
<name>A0A347U575_9BACT</name>
<dbReference type="InterPro" id="IPR003661">
    <property type="entry name" value="HisK_dim/P_dom"/>
</dbReference>
<keyword evidence="6" id="KW-0418">Kinase</keyword>
<keyword evidence="10" id="KW-1133">Transmembrane helix</keyword>
<dbReference type="PANTHER" id="PTHR43065:SF10">
    <property type="entry name" value="PEROXIDE STRESS-ACTIVATED HISTIDINE KINASE MAK3"/>
    <property type="match status" value="1"/>
</dbReference>
<dbReference type="Pfam" id="PF00497">
    <property type="entry name" value="SBP_bac_3"/>
    <property type="match status" value="2"/>
</dbReference>
<dbReference type="EMBL" id="CP032097">
    <property type="protein sequence ID" value="AXX94003.1"/>
    <property type="molecule type" value="Genomic_DNA"/>
</dbReference>
<evidence type="ECO:0000313" key="12">
    <source>
        <dbReference type="EMBL" id="AXX94003.1"/>
    </source>
</evidence>
<keyword evidence="5" id="KW-0547">Nucleotide-binding</keyword>
<keyword evidence="7" id="KW-0067">ATP-binding</keyword>
<keyword evidence="14" id="KW-1185">Reference proteome</keyword>
<evidence type="ECO:0000313" key="14">
    <source>
        <dbReference type="Proteomes" id="UP000262582"/>
    </source>
</evidence>
<evidence type="ECO:0000256" key="3">
    <source>
        <dbReference type="ARBA" id="ARBA00022553"/>
    </source>
</evidence>
<evidence type="ECO:0000256" key="8">
    <source>
        <dbReference type="ARBA" id="ARBA00023012"/>
    </source>
</evidence>
<evidence type="ECO:0000313" key="15">
    <source>
        <dbReference type="Proteomes" id="UP000290588"/>
    </source>
</evidence>
<evidence type="ECO:0000256" key="7">
    <source>
        <dbReference type="ARBA" id="ARBA00022840"/>
    </source>
</evidence>
<dbReference type="InterPro" id="IPR036890">
    <property type="entry name" value="HATPase_C_sf"/>
</dbReference>
<dbReference type="GO" id="GO:0000155">
    <property type="term" value="F:phosphorelay sensor kinase activity"/>
    <property type="evidence" value="ECO:0007669"/>
    <property type="project" value="InterPro"/>
</dbReference>
<keyword evidence="10" id="KW-0472">Membrane</keyword>
<dbReference type="RefSeq" id="WP_118916251.1">
    <property type="nucleotide sequence ID" value="NZ_CP032097.1"/>
</dbReference>
<dbReference type="EMBL" id="NXIG01000002">
    <property type="protein sequence ID" value="RXI32365.1"/>
    <property type="molecule type" value="Genomic_DNA"/>
</dbReference>
<dbReference type="AlphaFoldDB" id="A0A347U575"/>
<dbReference type="CDD" id="cd01007">
    <property type="entry name" value="PBP2_BvgS_HisK_like"/>
    <property type="match status" value="1"/>
</dbReference>
<evidence type="ECO:0000256" key="9">
    <source>
        <dbReference type="SAM" id="Coils"/>
    </source>
</evidence>